<dbReference type="RefSeq" id="WP_015667469.1">
    <property type="nucleotide sequence ID" value="NC_020453.1"/>
</dbReference>
<evidence type="ECO:0000313" key="3">
    <source>
        <dbReference type="Proteomes" id="UP000011841"/>
    </source>
</evidence>
<dbReference type="Proteomes" id="UP000011841">
    <property type="component" value="Chromosome"/>
</dbReference>
<dbReference type="GeneID" id="301818168"/>
<dbReference type="KEGG" id="aol:S58_43780"/>
<feature type="region of interest" description="Disordered" evidence="1">
    <location>
        <begin position="25"/>
        <end position="65"/>
    </location>
</feature>
<protein>
    <submittedName>
        <fullName evidence="2">Uncharacterized protein</fullName>
    </submittedName>
</protein>
<dbReference type="EMBL" id="AP012603">
    <property type="protein sequence ID" value="BAM90363.1"/>
    <property type="molecule type" value="Genomic_DNA"/>
</dbReference>
<name>M4Z9E0_9BRAD</name>
<keyword evidence="3" id="KW-1185">Reference proteome</keyword>
<evidence type="ECO:0000256" key="1">
    <source>
        <dbReference type="SAM" id="MobiDB-lite"/>
    </source>
</evidence>
<dbReference type="AlphaFoldDB" id="M4Z9E0"/>
<organism evidence="2 3">
    <name type="scientific">Bradyrhizobium oligotrophicum S58</name>
    <dbReference type="NCBI Taxonomy" id="1245469"/>
    <lineage>
        <taxon>Bacteria</taxon>
        <taxon>Pseudomonadati</taxon>
        <taxon>Pseudomonadota</taxon>
        <taxon>Alphaproteobacteria</taxon>
        <taxon>Hyphomicrobiales</taxon>
        <taxon>Nitrobacteraceae</taxon>
        <taxon>Bradyrhizobium</taxon>
    </lineage>
</organism>
<dbReference type="PATRIC" id="fig|1245469.3.peg.4483"/>
<dbReference type="HOGENOM" id="CLU_2841189_0_0_5"/>
<feature type="compositionally biased region" description="Acidic residues" evidence="1">
    <location>
        <begin position="33"/>
        <end position="47"/>
    </location>
</feature>
<evidence type="ECO:0000313" key="2">
    <source>
        <dbReference type="EMBL" id="BAM90363.1"/>
    </source>
</evidence>
<accession>M4Z9E0</accession>
<sequence>MENTMSTTANELLLELLSAGIDAVGVHCRPPGDDEPDDGDDAPDEPPSDPKEPSKSACVNRAGNC</sequence>
<proteinExistence type="predicted"/>
<gene>
    <name evidence="2" type="ORF">S58_43780</name>
</gene>
<reference evidence="2 3" key="1">
    <citation type="journal article" date="2013" name="Appl. Environ. Microbiol.">
        <title>Genome analysis suggests that the soil oligotrophic bacterium Agromonas oligotrophica (Bradyrhizobium oligotrophicum) is a nitrogen-fixing symbiont of Aeschynomene indica.</title>
        <authorList>
            <person name="Okubo T."/>
            <person name="Fukushima S."/>
            <person name="Itakura M."/>
            <person name="Oshima K."/>
            <person name="Longtonglang A."/>
            <person name="Teaumroong N."/>
            <person name="Mitsui H."/>
            <person name="Hattori M."/>
            <person name="Hattori R."/>
            <person name="Hattori T."/>
            <person name="Minamisawa K."/>
        </authorList>
    </citation>
    <scope>NUCLEOTIDE SEQUENCE [LARGE SCALE GENOMIC DNA]</scope>
    <source>
        <strain evidence="2 3">S58</strain>
    </source>
</reference>